<gene>
    <name evidence="8" type="ORF">O4U47_03390</name>
</gene>
<dbReference type="InterPro" id="IPR008271">
    <property type="entry name" value="Ser/Thr_kinase_AS"/>
</dbReference>
<evidence type="ECO:0000313" key="8">
    <source>
        <dbReference type="EMBL" id="MDA2803542.1"/>
    </source>
</evidence>
<dbReference type="CDD" id="cd14014">
    <property type="entry name" value="STKc_PknB_like"/>
    <property type="match status" value="1"/>
</dbReference>
<dbReference type="PANTHER" id="PTHR43289:SF34">
    <property type="entry name" value="SERINE_THREONINE-PROTEIN KINASE YBDM-RELATED"/>
    <property type="match status" value="1"/>
</dbReference>
<dbReference type="Gene3D" id="1.10.510.10">
    <property type="entry name" value="Transferase(Phosphotransferase) domain 1"/>
    <property type="match status" value="1"/>
</dbReference>
<evidence type="ECO:0000256" key="1">
    <source>
        <dbReference type="ARBA" id="ARBA00022679"/>
    </source>
</evidence>
<dbReference type="InterPro" id="IPR000719">
    <property type="entry name" value="Prot_kinase_dom"/>
</dbReference>
<dbReference type="InterPro" id="IPR011009">
    <property type="entry name" value="Kinase-like_dom_sf"/>
</dbReference>
<feature type="binding site" evidence="5">
    <location>
        <position position="55"/>
    </location>
    <ligand>
        <name>ATP</name>
        <dbReference type="ChEBI" id="CHEBI:30616"/>
    </ligand>
</feature>
<evidence type="ECO:0000256" key="5">
    <source>
        <dbReference type="PROSITE-ProRule" id="PRU10141"/>
    </source>
</evidence>
<evidence type="ECO:0000259" key="7">
    <source>
        <dbReference type="PROSITE" id="PS50011"/>
    </source>
</evidence>
<dbReference type="PANTHER" id="PTHR43289">
    <property type="entry name" value="MITOGEN-ACTIVATED PROTEIN KINASE KINASE KINASE 20-RELATED"/>
    <property type="match status" value="1"/>
</dbReference>
<dbReference type="EMBL" id="JAQFWP010000004">
    <property type="protein sequence ID" value="MDA2803542.1"/>
    <property type="molecule type" value="Genomic_DNA"/>
</dbReference>
<feature type="region of interest" description="Disordered" evidence="6">
    <location>
        <begin position="359"/>
        <end position="427"/>
    </location>
</feature>
<dbReference type="InterPro" id="IPR017441">
    <property type="entry name" value="Protein_kinase_ATP_BS"/>
</dbReference>
<dbReference type="SMART" id="SM00220">
    <property type="entry name" value="S_TKc"/>
    <property type="match status" value="1"/>
</dbReference>
<dbReference type="PROSITE" id="PS50011">
    <property type="entry name" value="PROTEIN_KINASE_DOM"/>
    <property type="match status" value="1"/>
</dbReference>
<dbReference type="Gene3D" id="3.30.200.20">
    <property type="entry name" value="Phosphorylase Kinase, domain 1"/>
    <property type="match status" value="1"/>
</dbReference>
<evidence type="ECO:0000313" key="9">
    <source>
        <dbReference type="Proteomes" id="UP001165685"/>
    </source>
</evidence>
<feature type="region of interest" description="Disordered" evidence="6">
    <location>
        <begin position="1"/>
        <end position="24"/>
    </location>
</feature>
<feature type="compositionally biased region" description="Gly residues" evidence="6">
    <location>
        <begin position="359"/>
        <end position="412"/>
    </location>
</feature>
<dbReference type="PROSITE" id="PS00108">
    <property type="entry name" value="PROTEIN_KINASE_ST"/>
    <property type="match status" value="1"/>
</dbReference>
<dbReference type="RefSeq" id="WP_270676035.1">
    <property type="nucleotide sequence ID" value="NZ_JAQFWP010000004.1"/>
</dbReference>
<protein>
    <submittedName>
        <fullName evidence="8">Serine/threonine-protein kinase</fullName>
    </submittedName>
</protein>
<dbReference type="Pfam" id="PF00069">
    <property type="entry name" value="Pkinase"/>
    <property type="match status" value="1"/>
</dbReference>
<evidence type="ECO:0000256" key="3">
    <source>
        <dbReference type="ARBA" id="ARBA00022777"/>
    </source>
</evidence>
<organism evidence="8 9">
    <name type="scientific">Nocardiopsis suaedae</name>
    <dbReference type="NCBI Taxonomy" id="3018444"/>
    <lineage>
        <taxon>Bacteria</taxon>
        <taxon>Bacillati</taxon>
        <taxon>Actinomycetota</taxon>
        <taxon>Actinomycetes</taxon>
        <taxon>Streptosporangiales</taxon>
        <taxon>Nocardiopsidaceae</taxon>
        <taxon>Nocardiopsis</taxon>
    </lineage>
</organism>
<dbReference type="Proteomes" id="UP001165685">
    <property type="component" value="Unassembled WGS sequence"/>
</dbReference>
<dbReference type="GO" id="GO:0016301">
    <property type="term" value="F:kinase activity"/>
    <property type="evidence" value="ECO:0007669"/>
    <property type="project" value="UniProtKB-KW"/>
</dbReference>
<name>A0ABT4TFR0_9ACTN</name>
<dbReference type="SUPFAM" id="SSF56112">
    <property type="entry name" value="Protein kinase-like (PK-like)"/>
    <property type="match status" value="1"/>
</dbReference>
<keyword evidence="4 5" id="KW-0067">ATP-binding</keyword>
<sequence>METAQDRFAAAGVDPRTPNDPTDVGPFRIVGRLGAGGMGAVYAAVDASGAPLALKVVHREYAADTAFRARFTREVDLMRRVSGTCVPGFISAETSGERPWLGIEYIPGLTLSAHVKRNGPLQGDLLMGLAAGIAEGLQAVHGAGIVHRDLKPGNIILSPSGPKVLDFGIARAVEESAITRTGELYGTPGWLAPEQYRGAAPGTSSDMFAWGGLVAFAATGRRPFGTGSAEELAVRTLEASPDLDGVPEALLPVVTAALDKDPGRRPTAVQALQAVTGAWTGAAPAAEEATRVLPGLLQERWTEVHAPDADTTGWIDLTAPRRPAWRSAKVLVPAAAAMALVLGGTAGGAVWLASDRSAGGGGGGTGGGSDTGSGGGANGQAADGNGGGGDGGDGNGGDSGEGGDTGVSGPVGGADAAVPGGPDLGPVSGLDLQVPEPDTVELAVRRSGQAGPIPFLRLNYGTAERDGADLVVSGTAEYLADEGGYRILGGDYAVVDFNMQGDGPAYDADPRGWEGAWRPDPDAAVAEVTAEEPRQEFTLTVNDVPEADPAEYDGLRYLDLLLPEQVWGYTLQPAEDISRVCFQEGPTWNAEYEGPAFDPLLPCG</sequence>
<feature type="domain" description="Protein kinase" evidence="7">
    <location>
        <begin position="27"/>
        <end position="280"/>
    </location>
</feature>
<keyword evidence="3 8" id="KW-0418">Kinase</keyword>
<proteinExistence type="predicted"/>
<dbReference type="PROSITE" id="PS00107">
    <property type="entry name" value="PROTEIN_KINASE_ATP"/>
    <property type="match status" value="1"/>
</dbReference>
<keyword evidence="2 5" id="KW-0547">Nucleotide-binding</keyword>
<accession>A0ABT4TFR0</accession>
<evidence type="ECO:0000256" key="2">
    <source>
        <dbReference type="ARBA" id="ARBA00022741"/>
    </source>
</evidence>
<evidence type="ECO:0000256" key="4">
    <source>
        <dbReference type="ARBA" id="ARBA00022840"/>
    </source>
</evidence>
<keyword evidence="1" id="KW-0808">Transferase</keyword>
<comment type="caution">
    <text evidence="8">The sequence shown here is derived from an EMBL/GenBank/DDBJ whole genome shotgun (WGS) entry which is preliminary data.</text>
</comment>
<keyword evidence="9" id="KW-1185">Reference proteome</keyword>
<feature type="compositionally biased region" description="Low complexity" evidence="6">
    <location>
        <begin position="413"/>
        <end position="427"/>
    </location>
</feature>
<evidence type="ECO:0000256" key="6">
    <source>
        <dbReference type="SAM" id="MobiDB-lite"/>
    </source>
</evidence>
<reference evidence="8" key="1">
    <citation type="submission" date="2023-01" db="EMBL/GenBank/DDBJ databases">
        <title>Draft genome sequence of Nocardiopsis sp. LSu2-4 isolated from halophytes.</title>
        <authorList>
            <person name="Duangmal K."/>
            <person name="Chantavorakit T."/>
        </authorList>
    </citation>
    <scope>NUCLEOTIDE SEQUENCE</scope>
    <source>
        <strain evidence="8">LSu2-4</strain>
    </source>
</reference>